<evidence type="ECO:0000313" key="3">
    <source>
        <dbReference type="EMBL" id="KZT64781.1"/>
    </source>
</evidence>
<dbReference type="AlphaFoldDB" id="A0A165LRZ7"/>
<dbReference type="InterPro" id="IPR012816">
    <property type="entry name" value="NADAR"/>
</dbReference>
<feature type="compositionally biased region" description="Polar residues" evidence="1">
    <location>
        <begin position="270"/>
        <end position="281"/>
    </location>
</feature>
<dbReference type="Gene3D" id="1.10.357.40">
    <property type="entry name" value="YbiA-like"/>
    <property type="match status" value="1"/>
</dbReference>
<gene>
    <name evidence="3" type="ORF">DAEQUDRAFT_732237</name>
</gene>
<feature type="domain" description="NADAR" evidence="2">
    <location>
        <begin position="115"/>
        <end position="255"/>
    </location>
</feature>
<organism evidence="3 4">
    <name type="scientific">Daedalea quercina L-15889</name>
    <dbReference type="NCBI Taxonomy" id="1314783"/>
    <lineage>
        <taxon>Eukaryota</taxon>
        <taxon>Fungi</taxon>
        <taxon>Dikarya</taxon>
        <taxon>Basidiomycota</taxon>
        <taxon>Agaricomycotina</taxon>
        <taxon>Agaricomycetes</taxon>
        <taxon>Polyporales</taxon>
        <taxon>Fomitopsis</taxon>
    </lineage>
</organism>
<feature type="compositionally biased region" description="Polar residues" evidence="1">
    <location>
        <begin position="25"/>
        <end position="40"/>
    </location>
</feature>
<dbReference type="CDD" id="cd15457">
    <property type="entry name" value="NADAR"/>
    <property type="match status" value="1"/>
</dbReference>
<dbReference type="Proteomes" id="UP000076727">
    <property type="component" value="Unassembled WGS sequence"/>
</dbReference>
<dbReference type="InterPro" id="IPR037238">
    <property type="entry name" value="YbiA-like_sf"/>
</dbReference>
<feature type="compositionally biased region" description="Basic and acidic residues" evidence="1">
    <location>
        <begin position="67"/>
        <end position="85"/>
    </location>
</feature>
<dbReference type="OrthoDB" id="206452at2759"/>
<dbReference type="STRING" id="1314783.A0A165LRZ7"/>
<evidence type="ECO:0000313" key="4">
    <source>
        <dbReference type="Proteomes" id="UP000076727"/>
    </source>
</evidence>
<sequence length="292" mass="33318">MDRTGFHYDSSSSWRSVSRPTTPSCTFPQAQHSAFVHNTWSSQQGRGRSRRPSQTSEPLYDQPVVQEPDRVVPPRPRELSRDPYRAGRSRSYSQPPPLTAAPSGRADPVQASAVYFYDSNAPYYEFTNFASYAIHWDGHMYPSAEHLFQAHKFMPHRPDIARRIRRLPSSRAALEEAGNLRSLQRADWLDINIDVMDNVLEAKFAQHLSLRHKLLETGNSKLIEDSPIDPFWGCGRDRRGRNELGKALMRLRDKFQKQLESGGGRYAWTTPPQNVPAQSAGQMLTMFSPFKT</sequence>
<accession>A0A165LRZ7</accession>
<reference evidence="3 4" key="1">
    <citation type="journal article" date="2016" name="Mol. Biol. Evol.">
        <title>Comparative Genomics of Early-Diverging Mushroom-Forming Fungi Provides Insights into the Origins of Lignocellulose Decay Capabilities.</title>
        <authorList>
            <person name="Nagy L.G."/>
            <person name="Riley R."/>
            <person name="Tritt A."/>
            <person name="Adam C."/>
            <person name="Daum C."/>
            <person name="Floudas D."/>
            <person name="Sun H."/>
            <person name="Yadav J.S."/>
            <person name="Pangilinan J."/>
            <person name="Larsson K.H."/>
            <person name="Matsuura K."/>
            <person name="Barry K."/>
            <person name="Labutti K."/>
            <person name="Kuo R."/>
            <person name="Ohm R.A."/>
            <person name="Bhattacharya S.S."/>
            <person name="Shirouzu T."/>
            <person name="Yoshinaga Y."/>
            <person name="Martin F.M."/>
            <person name="Grigoriev I.V."/>
            <person name="Hibbett D.S."/>
        </authorList>
    </citation>
    <scope>NUCLEOTIDE SEQUENCE [LARGE SCALE GENOMIC DNA]</scope>
    <source>
        <strain evidence="3 4">L-15889</strain>
    </source>
</reference>
<dbReference type="NCBIfam" id="TIGR02464">
    <property type="entry name" value="ribofla_fusion"/>
    <property type="match status" value="1"/>
</dbReference>
<feature type="region of interest" description="Disordered" evidence="1">
    <location>
        <begin position="262"/>
        <end position="281"/>
    </location>
</feature>
<dbReference type="SUPFAM" id="SSF143990">
    <property type="entry name" value="YbiA-like"/>
    <property type="match status" value="1"/>
</dbReference>
<feature type="compositionally biased region" description="Low complexity" evidence="1">
    <location>
        <begin position="10"/>
        <end position="24"/>
    </location>
</feature>
<evidence type="ECO:0000256" key="1">
    <source>
        <dbReference type="SAM" id="MobiDB-lite"/>
    </source>
</evidence>
<proteinExistence type="predicted"/>
<keyword evidence="4" id="KW-1185">Reference proteome</keyword>
<name>A0A165LRZ7_9APHY</name>
<protein>
    <submittedName>
        <fullName evidence="3">DUF1768-domain-containing protein</fullName>
    </submittedName>
</protein>
<dbReference type="Pfam" id="PF08719">
    <property type="entry name" value="NADAR"/>
    <property type="match status" value="1"/>
</dbReference>
<evidence type="ECO:0000259" key="2">
    <source>
        <dbReference type="Pfam" id="PF08719"/>
    </source>
</evidence>
<dbReference type="EMBL" id="KV429119">
    <property type="protein sequence ID" value="KZT64781.1"/>
    <property type="molecule type" value="Genomic_DNA"/>
</dbReference>
<feature type="region of interest" description="Disordered" evidence="1">
    <location>
        <begin position="1"/>
        <end position="105"/>
    </location>
</feature>